<name>A0A4U5U8W3_COLLU</name>
<dbReference type="AlphaFoldDB" id="A0A4U5U8W3"/>
<evidence type="ECO:0000256" key="1">
    <source>
        <dbReference type="SAM" id="MobiDB-lite"/>
    </source>
</evidence>
<dbReference type="InterPro" id="IPR040311">
    <property type="entry name" value="CCDC3"/>
</dbReference>
<sequence length="572" mass="65346">MKLFFVPMVMALVVTTTGFTTTRGPSGQNLIGKMFTLSRNSGGISFYSSYLSLTSTPWPYISDYPARTYKTTTASTTPTFSRTSTTRPTTTQRYKTTTVRTTTTFSRTSTTRPITHPTTLSTTYPPWTTYPQWTTVLPTRGVSVCLRYLTDYVQDSTPVIFTLSPTATPLRLMSRSGVSYGLSFNSYSYPDLFLQPNIRLWSNIGMDIWTRLCLTVDTVKNVAQVFSGSNMSVRKILPFSYVWSGEPYIDFSGFDGQVTDVQIWDYPLCYRKIYNYMVTGIYGPHRGSVLTWSSVSYSPKRNVIMEDVYEQQAKQSIKSSSRGRSSPLCRIMWIILAFILAAAGPGGSLGCQLPHDWRPQTEACRAELAQIIVFAKVLALHEESYSVYNYLPWQYDTDLFFSAEIELLCDQAWGSMLEVPAGSRFNVTGLGYFPCFSYSVTKNNNYYFFLSLFQFSNCTSGTQLHHYTPEWEAQEDSRLLCSAVQKALFEEEERVRTLSQQVRSLEKANDHLREKVKNMKRQLRQAQRETTKEQQTLSLKQLYEPQAHPDQDTTQDRKKTPLKKVLSKRLKK</sequence>
<feature type="region of interest" description="Disordered" evidence="1">
    <location>
        <begin position="518"/>
        <end position="572"/>
    </location>
</feature>
<feature type="compositionally biased region" description="Basic and acidic residues" evidence="1">
    <location>
        <begin position="547"/>
        <end position="559"/>
    </location>
</feature>
<protein>
    <submittedName>
        <fullName evidence="3">Coiled-coil domain-containing protein 3</fullName>
    </submittedName>
</protein>
<feature type="compositionally biased region" description="Basic residues" evidence="1">
    <location>
        <begin position="560"/>
        <end position="572"/>
    </location>
</feature>
<keyword evidence="2" id="KW-0732">Signal</keyword>
<feature type="chain" id="PRO_5021011679" evidence="2">
    <location>
        <begin position="19"/>
        <end position="572"/>
    </location>
</feature>
<keyword evidence="4" id="KW-1185">Reference proteome</keyword>
<evidence type="ECO:0000256" key="2">
    <source>
        <dbReference type="SAM" id="SignalP"/>
    </source>
</evidence>
<dbReference type="Proteomes" id="UP000298787">
    <property type="component" value="Chromosome 5"/>
</dbReference>
<dbReference type="Gene3D" id="2.60.120.200">
    <property type="match status" value="1"/>
</dbReference>
<feature type="signal peptide" evidence="2">
    <location>
        <begin position="1"/>
        <end position="18"/>
    </location>
</feature>
<dbReference type="SUPFAM" id="SSF49899">
    <property type="entry name" value="Concanavalin A-like lectins/glucanases"/>
    <property type="match status" value="1"/>
</dbReference>
<accession>A0A4U5U8W3</accession>
<proteinExistence type="predicted"/>
<reference evidence="3 4" key="1">
    <citation type="submission" date="2019-01" db="EMBL/GenBank/DDBJ databases">
        <title>Genome Assembly of Collichthys lucidus.</title>
        <authorList>
            <person name="Cai M."/>
            <person name="Xiao S."/>
        </authorList>
    </citation>
    <scope>NUCLEOTIDE SEQUENCE [LARGE SCALE GENOMIC DNA]</scope>
    <source>
        <strain evidence="3">JT15FE1705JMU</strain>
        <tissue evidence="3">Muscle</tissue>
    </source>
</reference>
<evidence type="ECO:0000313" key="3">
    <source>
        <dbReference type="EMBL" id="TKS70834.1"/>
    </source>
</evidence>
<dbReference type="PANTHER" id="PTHR31663">
    <property type="entry name" value="COILED-COIL DOMAIN-CONTAINING PROTEIN 3"/>
    <property type="match status" value="1"/>
</dbReference>
<dbReference type="PANTHER" id="PTHR31663:SF2">
    <property type="entry name" value="COILED-COIL DOMAIN-CONTAINING 3B"/>
    <property type="match status" value="1"/>
</dbReference>
<organism evidence="3 4">
    <name type="scientific">Collichthys lucidus</name>
    <name type="common">Big head croaker</name>
    <name type="synonym">Sciaena lucida</name>
    <dbReference type="NCBI Taxonomy" id="240159"/>
    <lineage>
        <taxon>Eukaryota</taxon>
        <taxon>Metazoa</taxon>
        <taxon>Chordata</taxon>
        <taxon>Craniata</taxon>
        <taxon>Vertebrata</taxon>
        <taxon>Euteleostomi</taxon>
        <taxon>Actinopterygii</taxon>
        <taxon>Neopterygii</taxon>
        <taxon>Teleostei</taxon>
        <taxon>Neoteleostei</taxon>
        <taxon>Acanthomorphata</taxon>
        <taxon>Eupercaria</taxon>
        <taxon>Sciaenidae</taxon>
        <taxon>Collichthys</taxon>
    </lineage>
</organism>
<gene>
    <name evidence="3" type="ORF">D9C73_005718</name>
</gene>
<dbReference type="InterPro" id="IPR013320">
    <property type="entry name" value="ConA-like_dom_sf"/>
</dbReference>
<dbReference type="EMBL" id="CM014082">
    <property type="protein sequence ID" value="TKS70834.1"/>
    <property type="molecule type" value="Genomic_DNA"/>
</dbReference>
<feature type="region of interest" description="Disordered" evidence="1">
    <location>
        <begin position="75"/>
        <end position="117"/>
    </location>
</feature>
<evidence type="ECO:0000313" key="4">
    <source>
        <dbReference type="Proteomes" id="UP000298787"/>
    </source>
</evidence>